<proteinExistence type="predicted"/>
<dbReference type="EMBL" id="AAQJ02000001">
    <property type="protein sequence ID" value="EDP46570.1"/>
    <property type="molecule type" value="Genomic_DNA"/>
</dbReference>
<gene>
    <name evidence="1" type="ORF">RICGR_0292</name>
</gene>
<accession>A8PKB8</accession>
<evidence type="ECO:0000313" key="1">
    <source>
        <dbReference type="EMBL" id="EDP46570.1"/>
    </source>
</evidence>
<dbReference type="RefSeq" id="WP_006035544.1">
    <property type="nucleotide sequence ID" value="NZ_AAQJ02000001.1"/>
</dbReference>
<dbReference type="PANTHER" id="PTHR35586:SF1">
    <property type="entry name" value="SLL1691 PROTEIN"/>
    <property type="match status" value="1"/>
</dbReference>
<evidence type="ECO:0000313" key="2">
    <source>
        <dbReference type="Proteomes" id="UP000054075"/>
    </source>
</evidence>
<dbReference type="PANTHER" id="PTHR35586">
    <property type="entry name" value="SLL1691 PROTEIN"/>
    <property type="match status" value="1"/>
</dbReference>
<protein>
    <recommendedName>
        <fullName evidence="3">Transposase</fullName>
    </recommendedName>
</protein>
<reference evidence="1" key="2">
    <citation type="submission" date="2007-10" db="EMBL/GenBank/DDBJ databases">
        <authorList>
            <person name="Myers G.S."/>
        </authorList>
    </citation>
    <scope>NUCLEOTIDE SEQUENCE [LARGE SCALE GENOMIC DNA]</scope>
</reference>
<dbReference type="STRING" id="59196.RICGR_0292"/>
<dbReference type="AlphaFoldDB" id="A8PKB8"/>
<organism evidence="1 2">
    <name type="scientific">Rickettsiella grylli</name>
    <dbReference type="NCBI Taxonomy" id="59196"/>
    <lineage>
        <taxon>Bacteria</taxon>
        <taxon>Pseudomonadati</taxon>
        <taxon>Pseudomonadota</taxon>
        <taxon>Gammaproteobacteria</taxon>
        <taxon>Legionellales</taxon>
        <taxon>Coxiellaceae</taxon>
        <taxon>Rickettsiella</taxon>
    </lineage>
</organism>
<name>A8PKB8_9COXI</name>
<dbReference type="eggNOG" id="COG5464">
    <property type="taxonomic scope" value="Bacteria"/>
</dbReference>
<dbReference type="OrthoDB" id="5662767at2"/>
<evidence type="ECO:0008006" key="3">
    <source>
        <dbReference type="Google" id="ProtNLM"/>
    </source>
</evidence>
<reference evidence="1" key="1">
    <citation type="submission" date="2006-04" db="EMBL/GenBank/DDBJ databases">
        <authorList>
            <person name="Seshadri R."/>
            <person name="Federici B.A."/>
        </authorList>
    </citation>
    <scope>NUCLEOTIDE SEQUENCE [LARGE SCALE GENOMIC DNA]</scope>
</reference>
<comment type="caution">
    <text evidence="1">The sequence shown here is derived from an EMBL/GenBank/DDBJ whole genome shotgun (WGS) entry which is preliminary data.</text>
</comment>
<dbReference type="Proteomes" id="UP000054075">
    <property type="component" value="Unassembled WGS sequence"/>
</dbReference>
<sequence>MLTFNFKTHKLINYRTKKRELETSNNPFAIVVLVHLIFLETKKDPKARFIMKLRLTQLLYERGYGRDYVINLLKVIDWALVIPKDLELEYKEKLHELEEEKNMSYITSFERLSREEGLQQGLQKGRQEGLEQGREEERYEMAKNLLAEGLPLELVKKVTKLPDLVLTELEDA</sequence>
<keyword evidence="2" id="KW-1185">Reference proteome</keyword>